<feature type="region of interest" description="Disordered" evidence="9">
    <location>
        <begin position="1"/>
        <end position="21"/>
    </location>
</feature>
<dbReference type="InterPro" id="IPR001015">
    <property type="entry name" value="Ferrochelatase"/>
</dbReference>
<dbReference type="CDD" id="cd03411">
    <property type="entry name" value="Ferrochelatase_N"/>
    <property type="match status" value="1"/>
</dbReference>
<feature type="binding site" evidence="7">
    <location>
        <position position="74"/>
    </location>
    <ligand>
        <name>Fe-coproporphyrin III</name>
        <dbReference type="ChEBI" id="CHEBI:68438"/>
    </ligand>
</feature>
<dbReference type="Pfam" id="PF00762">
    <property type="entry name" value="Ferrochelatase"/>
    <property type="match status" value="1"/>
</dbReference>
<dbReference type="InterPro" id="IPR033659">
    <property type="entry name" value="Ferrochelatase_N"/>
</dbReference>
<accession>A0A1I0X083</accession>
<gene>
    <name evidence="7" type="primary">cpfC</name>
    <name evidence="10" type="ORF">SAMN05421867_10423</name>
</gene>
<dbReference type="AlphaFoldDB" id="A0A1I0X083"/>
<evidence type="ECO:0000256" key="3">
    <source>
        <dbReference type="ARBA" id="ARBA00023133"/>
    </source>
</evidence>
<evidence type="ECO:0000256" key="8">
    <source>
        <dbReference type="RuleBase" id="RU004185"/>
    </source>
</evidence>
<dbReference type="EMBL" id="FOKA01000004">
    <property type="protein sequence ID" value="SFA94301.1"/>
    <property type="molecule type" value="Genomic_DNA"/>
</dbReference>
<keyword evidence="2 7" id="KW-0408">Iron</keyword>
<feature type="binding site" evidence="7">
    <location>
        <position position="300"/>
    </location>
    <ligand>
        <name>Fe(2+)</name>
        <dbReference type="ChEBI" id="CHEBI:29033"/>
    </ligand>
</feature>
<dbReference type="EC" id="4.99.1.9" evidence="7"/>
<proteinExistence type="inferred from homology"/>
<dbReference type="Gene3D" id="3.40.50.1400">
    <property type="match status" value="2"/>
</dbReference>
<feature type="binding site" evidence="7">
    <location>
        <position position="143"/>
    </location>
    <ligand>
        <name>Fe-coproporphyrin III</name>
        <dbReference type="ChEBI" id="CHEBI:68438"/>
    </ligand>
</feature>
<dbReference type="HAMAP" id="MF_00323">
    <property type="entry name" value="Ferrochelatase"/>
    <property type="match status" value="1"/>
</dbReference>
<evidence type="ECO:0000256" key="9">
    <source>
        <dbReference type="SAM" id="MobiDB-lite"/>
    </source>
</evidence>
<dbReference type="GO" id="GO:0005737">
    <property type="term" value="C:cytoplasm"/>
    <property type="evidence" value="ECO:0007669"/>
    <property type="project" value="UniProtKB-SubCell"/>
</dbReference>
<evidence type="ECO:0000256" key="6">
    <source>
        <dbReference type="ARBA" id="ARBA00024536"/>
    </source>
</evidence>
<comment type="caution">
    <text evidence="7">Lacks conserved residue(s) required for the propagation of feature annotation.</text>
</comment>
<comment type="pathway">
    <text evidence="1 7">Porphyrin-containing compound metabolism; protoheme biosynthesis.</text>
</comment>
<keyword evidence="3 7" id="KW-0350">Heme biosynthesis</keyword>
<dbReference type="UniPathway" id="UPA00252"/>
<feature type="binding site" evidence="7">
    <location>
        <position position="210"/>
    </location>
    <ligand>
        <name>Fe(2+)</name>
        <dbReference type="ChEBI" id="CHEBI:29033"/>
    </ligand>
</feature>
<keyword evidence="5 7" id="KW-0627">Porphyrin biosynthesis</keyword>
<sequence length="397" mass="42428">MVAMSTDVLPTGAEAPTTPPDVRPYDAVMLYSFGGPDGPDDVLPFLRNVTAGKNIPDERLAQVGEHYMHFGGASPINGQNLALQAALSDELRRRGVEVPVLWGNRNWTPYTRDALTEAYERGARRVVALVTSAYSSYSGCRQYREDLWASLEQVAASVGTAEHPLAVDKIRSYFNTPGFVQGNVDAVTDAVAELTARTGGAPYRIVFVTHSIPTTMEAASVVSQARYSEQHLEVARLVAQAVGERTGTAPEWDLAYCSRSGPPSQPWLEPDVNDHLEALKAAGTTNVVIAPIGFVSDHMEVVYDLDTEALETAAELGMTAVRAGTVGTRAPFVEGLVDLILERAEHARVRDAGGEPGPGVTVGGLPPFREICAPGCCLMRDGEPSGRPAACSVDPLQ</sequence>
<keyword evidence="11" id="KW-1185">Reference proteome</keyword>
<comment type="similarity">
    <text evidence="7 8">Belongs to the ferrochelatase family.</text>
</comment>
<dbReference type="GO" id="GO:0006783">
    <property type="term" value="P:heme biosynthetic process"/>
    <property type="evidence" value="ECO:0007669"/>
    <property type="project" value="UniProtKB-UniRule"/>
</dbReference>
<dbReference type="CDD" id="cd00419">
    <property type="entry name" value="Ferrochelatase_C"/>
    <property type="match status" value="1"/>
</dbReference>
<dbReference type="PANTHER" id="PTHR11108:SF1">
    <property type="entry name" value="FERROCHELATASE, MITOCHONDRIAL"/>
    <property type="match status" value="1"/>
</dbReference>
<name>A0A1I0X083_9CELL</name>
<evidence type="ECO:0000256" key="1">
    <source>
        <dbReference type="ARBA" id="ARBA00004744"/>
    </source>
</evidence>
<evidence type="ECO:0000256" key="4">
    <source>
        <dbReference type="ARBA" id="ARBA00023239"/>
    </source>
</evidence>
<dbReference type="NCBIfam" id="NF000689">
    <property type="entry name" value="PRK00035.2-1"/>
    <property type="match status" value="1"/>
</dbReference>
<evidence type="ECO:0000256" key="5">
    <source>
        <dbReference type="ARBA" id="ARBA00023244"/>
    </source>
</evidence>
<dbReference type="PANTHER" id="PTHR11108">
    <property type="entry name" value="FERROCHELATASE"/>
    <property type="match status" value="1"/>
</dbReference>
<dbReference type="Proteomes" id="UP000199012">
    <property type="component" value="Unassembled WGS sequence"/>
</dbReference>
<keyword evidence="7" id="KW-0963">Cytoplasm</keyword>
<keyword evidence="4 7" id="KW-0456">Lyase</keyword>
<evidence type="ECO:0000256" key="2">
    <source>
        <dbReference type="ARBA" id="ARBA00023004"/>
    </source>
</evidence>
<evidence type="ECO:0000313" key="10">
    <source>
        <dbReference type="EMBL" id="SFA94301.1"/>
    </source>
</evidence>
<dbReference type="GO" id="GO:0004325">
    <property type="term" value="F:ferrochelatase activity"/>
    <property type="evidence" value="ECO:0007669"/>
    <property type="project" value="UniProtKB-UniRule"/>
</dbReference>
<comment type="function">
    <text evidence="7">Involved in coproporphyrin-dependent heme b biosynthesis. Catalyzes the insertion of ferrous iron into coproporphyrin III to form Fe-coproporphyrin III.</text>
</comment>
<comment type="subcellular location">
    <subcellularLocation>
        <location evidence="7">Cytoplasm</location>
    </subcellularLocation>
</comment>
<evidence type="ECO:0000256" key="7">
    <source>
        <dbReference type="HAMAP-Rule" id="MF_00323"/>
    </source>
</evidence>
<comment type="catalytic activity">
    <reaction evidence="6">
        <text>Fe-coproporphyrin III + 2 H(+) = coproporphyrin III + Fe(2+)</text>
        <dbReference type="Rhea" id="RHEA:49572"/>
        <dbReference type="ChEBI" id="CHEBI:15378"/>
        <dbReference type="ChEBI" id="CHEBI:29033"/>
        <dbReference type="ChEBI" id="CHEBI:68438"/>
        <dbReference type="ChEBI" id="CHEBI:131725"/>
        <dbReference type="EC" id="4.99.1.9"/>
    </reaction>
    <physiologicalReaction direction="right-to-left" evidence="6">
        <dbReference type="Rhea" id="RHEA:49574"/>
    </physiologicalReaction>
</comment>
<dbReference type="STRING" id="988821.SAMN05421867_10423"/>
<keyword evidence="7" id="KW-0479">Metal-binding</keyword>
<reference evidence="10 11" key="1">
    <citation type="submission" date="2016-10" db="EMBL/GenBank/DDBJ databases">
        <authorList>
            <person name="de Groot N.N."/>
        </authorList>
    </citation>
    <scope>NUCLEOTIDE SEQUENCE [LARGE SCALE GENOMIC DNA]</scope>
    <source>
        <strain evidence="10 11">CGMCC 4.6945</strain>
    </source>
</reference>
<dbReference type="InterPro" id="IPR033644">
    <property type="entry name" value="Ferrochelatase_C"/>
</dbReference>
<dbReference type="SUPFAM" id="SSF53800">
    <property type="entry name" value="Chelatase"/>
    <property type="match status" value="1"/>
</dbReference>
<evidence type="ECO:0000313" key="11">
    <source>
        <dbReference type="Proteomes" id="UP000199012"/>
    </source>
</evidence>
<protein>
    <recommendedName>
        <fullName evidence="7">Coproporphyrin III ferrochelatase</fullName>
        <ecNumber evidence="7">4.99.1.9</ecNumber>
    </recommendedName>
</protein>
<organism evidence="10 11">
    <name type="scientific">Cellulomonas marina</name>
    <dbReference type="NCBI Taxonomy" id="988821"/>
    <lineage>
        <taxon>Bacteria</taxon>
        <taxon>Bacillati</taxon>
        <taxon>Actinomycetota</taxon>
        <taxon>Actinomycetes</taxon>
        <taxon>Micrococcales</taxon>
        <taxon>Cellulomonadaceae</taxon>
        <taxon>Cellulomonas</taxon>
    </lineage>
</organism>
<dbReference type="GO" id="GO:0046872">
    <property type="term" value="F:metal ion binding"/>
    <property type="evidence" value="ECO:0007669"/>
    <property type="project" value="UniProtKB-KW"/>
</dbReference>